<feature type="compositionally biased region" description="Polar residues" evidence="1">
    <location>
        <begin position="371"/>
        <end position="381"/>
    </location>
</feature>
<sequence length="406" mass="45769">MLPAASKSSTAPEAEYSLLQHLSTRKPKLQATPRSKSRTNTINQGWQRPSRIAKWKDFDYASLTKCCGGLFCEMLKQTIEPMKFPHLEKDIITFADEAALEKHYISQWTHPIVMTALSHAQRQSNDRRLQPPFVKMVAGGNARSIPKHYPDWAGTRTMVPDNPNQTVNILPGDTKVSYKWKSTEIVPKEVNKHDLVQNWFWPLRQIFTYCMNFETRYGYIISDEEVVAFRVRVPHERFEEKKARGRAVLSKDRGTIEYVPIYDSTQDPGGEKRLTMNLTVWWLHLLAANNRSIQTTYGPLKDETLGGLGRAPTPPRQEVTPAASEEAVTDRASPATTIRTYENVTDSDAIISPQLSTYGQSFGPLAGPAESFTSLHSSGSSRPKRKRDSVEPEAGVSKLKKGKAKH</sequence>
<accession>A0A0C3GGU0</accession>
<evidence type="ECO:0000313" key="3">
    <source>
        <dbReference type="Proteomes" id="UP000054321"/>
    </source>
</evidence>
<evidence type="ECO:0000256" key="1">
    <source>
        <dbReference type="SAM" id="MobiDB-lite"/>
    </source>
</evidence>
<organism evidence="2 3">
    <name type="scientific">Oidiodendron maius (strain Zn)</name>
    <dbReference type="NCBI Taxonomy" id="913774"/>
    <lineage>
        <taxon>Eukaryota</taxon>
        <taxon>Fungi</taxon>
        <taxon>Dikarya</taxon>
        <taxon>Ascomycota</taxon>
        <taxon>Pezizomycotina</taxon>
        <taxon>Leotiomycetes</taxon>
        <taxon>Leotiomycetes incertae sedis</taxon>
        <taxon>Myxotrichaceae</taxon>
        <taxon>Oidiodendron</taxon>
    </lineage>
</organism>
<dbReference type="OrthoDB" id="4367324at2759"/>
<dbReference type="EMBL" id="KN832887">
    <property type="protein sequence ID" value="KIM95360.1"/>
    <property type="molecule type" value="Genomic_DNA"/>
</dbReference>
<dbReference type="AlphaFoldDB" id="A0A0C3GGU0"/>
<dbReference type="STRING" id="913774.A0A0C3GGU0"/>
<dbReference type="Proteomes" id="UP000054321">
    <property type="component" value="Unassembled WGS sequence"/>
</dbReference>
<dbReference type="HOGENOM" id="CLU_678094_0_0_1"/>
<dbReference type="InParanoid" id="A0A0C3GGU0"/>
<protein>
    <submittedName>
        <fullName evidence="2">Uncharacterized protein</fullName>
    </submittedName>
</protein>
<evidence type="ECO:0000313" key="2">
    <source>
        <dbReference type="EMBL" id="KIM95360.1"/>
    </source>
</evidence>
<keyword evidence="3" id="KW-1185">Reference proteome</keyword>
<gene>
    <name evidence="2" type="ORF">OIDMADRAFT_59834</name>
</gene>
<proteinExistence type="predicted"/>
<reference evidence="2 3" key="1">
    <citation type="submission" date="2014-04" db="EMBL/GenBank/DDBJ databases">
        <authorList>
            <consortium name="DOE Joint Genome Institute"/>
            <person name="Kuo A."/>
            <person name="Martino E."/>
            <person name="Perotto S."/>
            <person name="Kohler A."/>
            <person name="Nagy L.G."/>
            <person name="Floudas D."/>
            <person name="Copeland A."/>
            <person name="Barry K.W."/>
            <person name="Cichocki N."/>
            <person name="Veneault-Fourrey C."/>
            <person name="LaButti K."/>
            <person name="Lindquist E.A."/>
            <person name="Lipzen A."/>
            <person name="Lundell T."/>
            <person name="Morin E."/>
            <person name="Murat C."/>
            <person name="Sun H."/>
            <person name="Tunlid A."/>
            <person name="Henrissat B."/>
            <person name="Grigoriev I.V."/>
            <person name="Hibbett D.S."/>
            <person name="Martin F."/>
            <person name="Nordberg H.P."/>
            <person name="Cantor M.N."/>
            <person name="Hua S.X."/>
        </authorList>
    </citation>
    <scope>NUCLEOTIDE SEQUENCE [LARGE SCALE GENOMIC DNA]</scope>
    <source>
        <strain evidence="2 3">Zn</strain>
    </source>
</reference>
<name>A0A0C3GGU0_OIDMZ</name>
<feature type="region of interest" description="Disordered" evidence="1">
    <location>
        <begin position="361"/>
        <end position="406"/>
    </location>
</feature>
<reference evidence="3" key="2">
    <citation type="submission" date="2015-01" db="EMBL/GenBank/DDBJ databases">
        <title>Evolutionary Origins and Diversification of the Mycorrhizal Mutualists.</title>
        <authorList>
            <consortium name="DOE Joint Genome Institute"/>
            <consortium name="Mycorrhizal Genomics Consortium"/>
            <person name="Kohler A."/>
            <person name="Kuo A."/>
            <person name="Nagy L.G."/>
            <person name="Floudas D."/>
            <person name="Copeland A."/>
            <person name="Barry K.W."/>
            <person name="Cichocki N."/>
            <person name="Veneault-Fourrey C."/>
            <person name="LaButti K."/>
            <person name="Lindquist E.A."/>
            <person name="Lipzen A."/>
            <person name="Lundell T."/>
            <person name="Morin E."/>
            <person name="Murat C."/>
            <person name="Riley R."/>
            <person name="Ohm R."/>
            <person name="Sun H."/>
            <person name="Tunlid A."/>
            <person name="Henrissat B."/>
            <person name="Grigoriev I.V."/>
            <person name="Hibbett D.S."/>
            <person name="Martin F."/>
        </authorList>
    </citation>
    <scope>NUCLEOTIDE SEQUENCE [LARGE SCALE GENOMIC DNA]</scope>
    <source>
        <strain evidence="3">Zn</strain>
    </source>
</reference>
<feature type="region of interest" description="Disordered" evidence="1">
    <location>
        <begin position="304"/>
        <end position="333"/>
    </location>
</feature>